<feature type="compositionally biased region" description="Polar residues" evidence="1">
    <location>
        <begin position="133"/>
        <end position="146"/>
    </location>
</feature>
<comment type="caution">
    <text evidence="2">The sequence shown here is derived from an EMBL/GenBank/DDBJ whole genome shotgun (WGS) entry which is preliminary data.</text>
</comment>
<dbReference type="OrthoDB" id="67027at2759"/>
<evidence type="ECO:0000313" key="2">
    <source>
        <dbReference type="EMBL" id="KAG9337519.1"/>
    </source>
</evidence>
<dbReference type="Proteomes" id="UP000824540">
    <property type="component" value="Unassembled WGS sequence"/>
</dbReference>
<feature type="compositionally biased region" description="Polar residues" evidence="1">
    <location>
        <begin position="175"/>
        <end position="198"/>
    </location>
</feature>
<sequence length="389" mass="43038">MCVHAQVQEPTTDRQLIETSPVLQKLTDFEEAIGVLFTHVRLLARAFTLRTCLRLSAPYRHGHTATCLTCQALPMPILPALNSQPHQPHLCSVSNYTNHTCPQPPATPTTPVLKPVLTHSTCPQALPMPISPTPESHPSHLSSNPAYSHHPPTPKPHPPSITLTLHPTLAGSCPTPFQSNTSTNAVPGTAGEESNFTSPELVGKVSPGRCLAGLLIGWAPMLSGRVTPLPSCPTVKSQEVWKRSRFTIWEPRSLQQRLPHQESVASEVSLRRILRGQSAWTVEACSVLLRVSHGPNESWVCLEVSHGFRCCPPMLGENPQPPPHLPTQLTHTVYLHSMEYRDLRAHGGNYFYEVESLTHSECVLACERERERKRDMGDTTSEWSSWETP</sequence>
<keyword evidence="3" id="KW-1185">Reference proteome</keyword>
<organism evidence="2 3">
    <name type="scientific">Albula glossodonta</name>
    <name type="common">roundjaw bonefish</name>
    <dbReference type="NCBI Taxonomy" id="121402"/>
    <lineage>
        <taxon>Eukaryota</taxon>
        <taxon>Metazoa</taxon>
        <taxon>Chordata</taxon>
        <taxon>Craniata</taxon>
        <taxon>Vertebrata</taxon>
        <taxon>Euteleostomi</taxon>
        <taxon>Actinopterygii</taxon>
        <taxon>Neopterygii</taxon>
        <taxon>Teleostei</taxon>
        <taxon>Albuliformes</taxon>
        <taxon>Albulidae</taxon>
        <taxon>Albula</taxon>
    </lineage>
</organism>
<proteinExistence type="predicted"/>
<evidence type="ECO:0000256" key="1">
    <source>
        <dbReference type="SAM" id="MobiDB-lite"/>
    </source>
</evidence>
<protein>
    <submittedName>
        <fullName evidence="2">Uncharacterized protein</fullName>
    </submittedName>
</protein>
<gene>
    <name evidence="2" type="ORF">JZ751_028625</name>
</gene>
<dbReference type="EMBL" id="JAFBMS010000086">
    <property type="protein sequence ID" value="KAG9337519.1"/>
    <property type="molecule type" value="Genomic_DNA"/>
</dbReference>
<evidence type="ECO:0000313" key="3">
    <source>
        <dbReference type="Proteomes" id="UP000824540"/>
    </source>
</evidence>
<name>A0A8T2NB06_9TELE</name>
<feature type="region of interest" description="Disordered" evidence="1">
    <location>
        <begin position="129"/>
        <end position="200"/>
    </location>
</feature>
<reference evidence="2" key="1">
    <citation type="thesis" date="2021" institute="BYU ScholarsArchive" country="Provo, UT, USA">
        <title>Applications of and Algorithms for Genome Assembly and Genomic Analyses with an Emphasis on Marine Teleosts.</title>
        <authorList>
            <person name="Pickett B.D."/>
        </authorList>
    </citation>
    <scope>NUCLEOTIDE SEQUENCE</scope>
    <source>
        <strain evidence="2">HI-2016</strain>
    </source>
</reference>
<dbReference type="AlphaFoldDB" id="A0A8T2NB06"/>
<accession>A0A8T2NB06</accession>